<organism evidence="5 6">
    <name type="scientific">Candidatus Ventrousia excrementavium</name>
    <dbReference type="NCBI Taxonomy" id="2840961"/>
    <lineage>
        <taxon>Bacteria</taxon>
        <taxon>Bacillati</taxon>
        <taxon>Bacillota</taxon>
        <taxon>Clostridia</taxon>
        <taxon>Eubacteriales</taxon>
        <taxon>Clostridiaceae</taxon>
        <taxon>Clostridiaceae incertae sedis</taxon>
        <taxon>Candidatus Ventrousia</taxon>
    </lineage>
</organism>
<evidence type="ECO:0000256" key="3">
    <source>
        <dbReference type="ARBA" id="ARBA00023125"/>
    </source>
</evidence>
<name>A0A9D1ISH9_9CLOT</name>
<accession>A0A9D1ISH9</accession>
<dbReference type="Proteomes" id="UP000824073">
    <property type="component" value="Unassembled WGS sequence"/>
</dbReference>
<keyword evidence="2" id="KW-0067">ATP-binding</keyword>
<dbReference type="GO" id="GO:0030983">
    <property type="term" value="F:mismatched DNA binding"/>
    <property type="evidence" value="ECO:0007669"/>
    <property type="project" value="InterPro"/>
</dbReference>
<dbReference type="InterPro" id="IPR000432">
    <property type="entry name" value="DNA_mismatch_repair_MutS_C"/>
</dbReference>
<dbReference type="GO" id="GO:0005524">
    <property type="term" value="F:ATP binding"/>
    <property type="evidence" value="ECO:0007669"/>
    <property type="project" value="UniProtKB-KW"/>
</dbReference>
<dbReference type="InterPro" id="IPR027417">
    <property type="entry name" value="P-loop_NTPase"/>
</dbReference>
<feature type="domain" description="DNA mismatch repair proteins mutS family" evidence="4">
    <location>
        <begin position="280"/>
        <end position="465"/>
    </location>
</feature>
<evidence type="ECO:0000256" key="2">
    <source>
        <dbReference type="ARBA" id="ARBA00022840"/>
    </source>
</evidence>
<keyword evidence="1" id="KW-0547">Nucleotide-binding</keyword>
<dbReference type="PANTHER" id="PTHR11361">
    <property type="entry name" value="DNA MISMATCH REPAIR PROTEIN MUTS FAMILY MEMBER"/>
    <property type="match status" value="1"/>
</dbReference>
<evidence type="ECO:0000256" key="1">
    <source>
        <dbReference type="ARBA" id="ARBA00022741"/>
    </source>
</evidence>
<dbReference type="SMART" id="SM00534">
    <property type="entry name" value="MUTSac"/>
    <property type="match status" value="1"/>
</dbReference>
<protein>
    <recommendedName>
        <fullName evidence="4">DNA mismatch repair proteins mutS family domain-containing protein</fullName>
    </recommendedName>
</protein>
<dbReference type="GO" id="GO:0006298">
    <property type="term" value="P:mismatch repair"/>
    <property type="evidence" value="ECO:0007669"/>
    <property type="project" value="InterPro"/>
</dbReference>
<keyword evidence="3" id="KW-0238">DNA-binding</keyword>
<dbReference type="SUPFAM" id="SSF52540">
    <property type="entry name" value="P-loop containing nucleoside triphosphate hydrolases"/>
    <property type="match status" value="1"/>
</dbReference>
<evidence type="ECO:0000313" key="6">
    <source>
        <dbReference type="Proteomes" id="UP000824073"/>
    </source>
</evidence>
<evidence type="ECO:0000313" key="5">
    <source>
        <dbReference type="EMBL" id="HIU42758.1"/>
    </source>
</evidence>
<proteinExistence type="predicted"/>
<dbReference type="SUPFAM" id="SSF48334">
    <property type="entry name" value="DNA repair protein MutS, domain III"/>
    <property type="match status" value="1"/>
</dbReference>
<dbReference type="GO" id="GO:0140664">
    <property type="term" value="F:ATP-dependent DNA damage sensor activity"/>
    <property type="evidence" value="ECO:0007669"/>
    <property type="project" value="InterPro"/>
</dbReference>
<dbReference type="InterPro" id="IPR036187">
    <property type="entry name" value="DNA_mismatch_repair_MutS_sf"/>
</dbReference>
<gene>
    <name evidence="5" type="ORF">IAB67_00485</name>
</gene>
<dbReference type="AlphaFoldDB" id="A0A9D1ISH9"/>
<comment type="caution">
    <text evidence="5">The sequence shown here is derived from an EMBL/GenBank/DDBJ whole genome shotgun (WGS) entry which is preliminary data.</text>
</comment>
<dbReference type="EMBL" id="DVMR01000008">
    <property type="protein sequence ID" value="HIU42758.1"/>
    <property type="molecule type" value="Genomic_DNA"/>
</dbReference>
<reference evidence="5" key="1">
    <citation type="submission" date="2020-10" db="EMBL/GenBank/DDBJ databases">
        <authorList>
            <person name="Gilroy R."/>
        </authorList>
    </citation>
    <scope>NUCLEOTIDE SEQUENCE</scope>
    <source>
        <strain evidence="5">CHK191-8634</strain>
    </source>
</reference>
<evidence type="ECO:0000259" key="4">
    <source>
        <dbReference type="SMART" id="SM00534"/>
    </source>
</evidence>
<reference evidence="5" key="2">
    <citation type="journal article" date="2021" name="PeerJ">
        <title>Extensive microbial diversity within the chicken gut microbiome revealed by metagenomics and culture.</title>
        <authorList>
            <person name="Gilroy R."/>
            <person name="Ravi A."/>
            <person name="Getino M."/>
            <person name="Pursley I."/>
            <person name="Horton D.L."/>
            <person name="Alikhan N.F."/>
            <person name="Baker D."/>
            <person name="Gharbi K."/>
            <person name="Hall N."/>
            <person name="Watson M."/>
            <person name="Adriaenssens E.M."/>
            <person name="Foster-Nyarko E."/>
            <person name="Jarju S."/>
            <person name="Secka A."/>
            <person name="Antonio M."/>
            <person name="Oren A."/>
            <person name="Chaudhuri R.R."/>
            <person name="La Ragione R."/>
            <person name="Hildebrand F."/>
            <person name="Pallen M.J."/>
        </authorList>
    </citation>
    <scope>NUCLEOTIDE SEQUENCE</scope>
    <source>
        <strain evidence="5">CHK191-8634</strain>
    </source>
</reference>
<dbReference type="Pfam" id="PF00488">
    <property type="entry name" value="MutS_V"/>
    <property type="match status" value="1"/>
</dbReference>
<sequence>MNNNLSNASLQWVLDELHPASACGRELLRDLRPGGPGDQESIERELDDVQRLAGADAAQWRQIARLAHAFSLVKDLRRTFARCREVALGEVELFEVKNFLMQVGRIAPQAAQLAGDLGVSGAELDPCTDALQLLDVDGQGTAAFSVSSRYSQELAAVRQEKRQIEDEIRRTGAVSDDLQAQRTAVLAREQREEEAICLRLSQELQPSLNAMEEDLRRIARLDLLIEKARLARTWGAVRPQLGGNVLRLTGMFDPYVAQTLRQSGGEFTPVDIELRRGPTVITGANMGGKSVALRAVVLNALLAHMGFFVFAQQAEVPLFDEIILIAEDGQSVQQGLSSFGAEITALDNALTRCRGRFCLLVLDEFARGTNPEEGRRIVSALVRYLADKNSIALLATHYDGAARYAAAHYQVAGLRDVDPAALKREIEAGGGFQAIRRHMDYRLLPAGAFDECPRSALTICRLLLTQKDLIEVIEEGY</sequence>
<dbReference type="InterPro" id="IPR045076">
    <property type="entry name" value="MutS"/>
</dbReference>
<dbReference type="Gene3D" id="3.40.50.300">
    <property type="entry name" value="P-loop containing nucleotide triphosphate hydrolases"/>
    <property type="match status" value="1"/>
</dbReference>